<dbReference type="OMA" id="AAMMGYV"/>
<keyword evidence="2" id="KW-0812">Transmembrane</keyword>
<sequence length="317" mass="33862">MASVAVLTKGVLAQAALCSQADSALPKAALNAPKVLGCPSFAGKTLRVRTVYNVESRRSFSLRAKTGVEAETAAPAPAESAVPAESAAEDSIVPEVANLQEEADTTGVAPKKRVGPLSKGGTLKGAAAAGKAPSDATLGKVPALSATGKFQDSRWKDGNWDLAQFTSNGKTDWDAVIDAEVVRRSWLERNPEASTNEDPVFFDTGVVPWWAWVKRFHLPEAEKLNGRAAMVGYAAAWLVDAASGVGLVDQQGSFFGKLLLLLTVVGVLVVRKNEDLTNIKELADEWTFYDKQWQATWKDGPPSPPSAGQEKSEEKKW</sequence>
<feature type="region of interest" description="Disordered" evidence="5">
    <location>
        <begin position="295"/>
        <end position="317"/>
    </location>
</feature>
<protein>
    <submittedName>
        <fullName evidence="6">Chlorophyll a b-binding family protein</fullName>
    </submittedName>
</protein>
<feature type="region of interest" description="Disordered" evidence="5">
    <location>
        <begin position="101"/>
        <end position="138"/>
    </location>
</feature>
<dbReference type="OrthoDB" id="566010at2759"/>
<evidence type="ECO:0000313" key="7">
    <source>
        <dbReference type="Proteomes" id="UP000054558"/>
    </source>
</evidence>
<evidence type="ECO:0000313" key="6">
    <source>
        <dbReference type="EMBL" id="GAQ86380.1"/>
    </source>
</evidence>
<keyword evidence="7" id="KW-1185">Reference proteome</keyword>
<reference evidence="6 7" key="1">
    <citation type="journal article" date="2014" name="Nat. Commun.">
        <title>Klebsormidium flaccidum genome reveals primary factors for plant terrestrial adaptation.</title>
        <authorList>
            <person name="Hori K."/>
            <person name="Maruyama F."/>
            <person name="Fujisawa T."/>
            <person name="Togashi T."/>
            <person name="Yamamoto N."/>
            <person name="Seo M."/>
            <person name="Sato S."/>
            <person name="Yamada T."/>
            <person name="Mori H."/>
            <person name="Tajima N."/>
            <person name="Moriyama T."/>
            <person name="Ikeuchi M."/>
            <person name="Watanabe M."/>
            <person name="Wada H."/>
            <person name="Kobayashi K."/>
            <person name="Saito M."/>
            <person name="Masuda T."/>
            <person name="Sasaki-Sekimoto Y."/>
            <person name="Mashiguchi K."/>
            <person name="Awai K."/>
            <person name="Shimojima M."/>
            <person name="Masuda S."/>
            <person name="Iwai M."/>
            <person name="Nobusawa T."/>
            <person name="Narise T."/>
            <person name="Kondo S."/>
            <person name="Saito H."/>
            <person name="Sato R."/>
            <person name="Murakawa M."/>
            <person name="Ihara Y."/>
            <person name="Oshima-Yamada Y."/>
            <person name="Ohtaka K."/>
            <person name="Satoh M."/>
            <person name="Sonobe K."/>
            <person name="Ishii M."/>
            <person name="Ohtani R."/>
            <person name="Kanamori-Sato M."/>
            <person name="Honoki R."/>
            <person name="Miyazaki D."/>
            <person name="Mochizuki H."/>
            <person name="Umetsu J."/>
            <person name="Higashi K."/>
            <person name="Shibata D."/>
            <person name="Kamiya Y."/>
            <person name="Sato N."/>
            <person name="Nakamura Y."/>
            <person name="Tabata S."/>
            <person name="Ida S."/>
            <person name="Kurokawa K."/>
            <person name="Ohta H."/>
        </authorList>
    </citation>
    <scope>NUCLEOTIDE SEQUENCE [LARGE SCALE GENOMIC DNA]</scope>
    <source>
        <strain evidence="6 7">NIES-2285</strain>
    </source>
</reference>
<feature type="compositionally biased region" description="Low complexity" evidence="5">
    <location>
        <begin position="119"/>
        <end position="132"/>
    </location>
</feature>
<evidence type="ECO:0000256" key="1">
    <source>
        <dbReference type="ARBA" id="ARBA00004141"/>
    </source>
</evidence>
<dbReference type="GO" id="GO:0016020">
    <property type="term" value="C:membrane"/>
    <property type="evidence" value="ECO:0007669"/>
    <property type="project" value="UniProtKB-SubCell"/>
</dbReference>
<evidence type="ECO:0000256" key="5">
    <source>
        <dbReference type="SAM" id="MobiDB-lite"/>
    </source>
</evidence>
<comment type="subcellular location">
    <subcellularLocation>
        <location evidence="1">Membrane</location>
        <topology evidence="1">Multi-pass membrane protein</topology>
    </subcellularLocation>
</comment>
<gene>
    <name evidence="6" type="ORF">KFL_002860040</name>
</gene>
<evidence type="ECO:0000256" key="3">
    <source>
        <dbReference type="ARBA" id="ARBA00022989"/>
    </source>
</evidence>
<name>A0A1Y1I5Z8_KLENI</name>
<dbReference type="PANTHER" id="PTHR14154">
    <property type="entry name" value="UPF0041 BRAIN PROTEIN 44-RELATED"/>
    <property type="match status" value="1"/>
</dbReference>
<dbReference type="AlphaFoldDB" id="A0A1Y1I5Z8"/>
<evidence type="ECO:0000256" key="4">
    <source>
        <dbReference type="ARBA" id="ARBA00023136"/>
    </source>
</evidence>
<dbReference type="EMBL" id="DF237235">
    <property type="protein sequence ID" value="GAQ86380.1"/>
    <property type="molecule type" value="Genomic_DNA"/>
</dbReference>
<evidence type="ECO:0000256" key="2">
    <source>
        <dbReference type="ARBA" id="ARBA00022692"/>
    </source>
</evidence>
<dbReference type="SUPFAM" id="SSF103511">
    <property type="entry name" value="Chlorophyll a-b binding protein"/>
    <property type="match status" value="1"/>
</dbReference>
<proteinExistence type="predicted"/>
<keyword evidence="3" id="KW-1133">Transmembrane helix</keyword>
<dbReference type="Proteomes" id="UP000054558">
    <property type="component" value="Unassembled WGS sequence"/>
</dbReference>
<accession>A0A1Y1I5Z8</accession>
<dbReference type="STRING" id="105231.A0A1Y1I5Z8"/>
<feature type="region of interest" description="Disordered" evidence="5">
    <location>
        <begin position="68"/>
        <end position="89"/>
    </location>
</feature>
<feature type="compositionally biased region" description="Low complexity" evidence="5">
    <location>
        <begin position="69"/>
        <end position="86"/>
    </location>
</feature>
<keyword evidence="4" id="KW-0472">Membrane</keyword>
<organism evidence="6 7">
    <name type="scientific">Klebsormidium nitens</name>
    <name type="common">Green alga</name>
    <name type="synonym">Ulothrix nitens</name>
    <dbReference type="NCBI Taxonomy" id="105231"/>
    <lineage>
        <taxon>Eukaryota</taxon>
        <taxon>Viridiplantae</taxon>
        <taxon>Streptophyta</taxon>
        <taxon>Klebsormidiophyceae</taxon>
        <taxon>Klebsormidiales</taxon>
        <taxon>Klebsormidiaceae</taxon>
        <taxon>Klebsormidium</taxon>
    </lineage>
</organism>